<keyword evidence="4" id="KW-0997">Cell inner membrane</keyword>
<dbReference type="Pfam" id="PF01478">
    <property type="entry name" value="Peptidase_A24"/>
    <property type="match status" value="1"/>
</dbReference>
<keyword evidence="5 9" id="KW-0812">Transmembrane</keyword>
<dbReference type="InterPro" id="IPR000045">
    <property type="entry name" value="Prepilin_IV_endopep_pep"/>
</dbReference>
<keyword evidence="7 10" id="KW-0472">Membrane</keyword>
<gene>
    <name evidence="13" type="ORF">PAN31117_03526</name>
</gene>
<dbReference type="GO" id="GO:0008168">
    <property type="term" value="F:methyltransferase activity"/>
    <property type="evidence" value="ECO:0007669"/>
    <property type="project" value="UniProtKB-KW"/>
</dbReference>
<feature type="transmembrane region" description="Helical" evidence="10">
    <location>
        <begin position="20"/>
        <end position="40"/>
    </location>
</feature>
<evidence type="ECO:0000256" key="1">
    <source>
        <dbReference type="ARBA" id="ARBA00004429"/>
    </source>
</evidence>
<dbReference type="EC" id="2.1.1.-" evidence="9"/>
<comment type="catalytic activity">
    <reaction evidence="9">
        <text>Typically cleaves a -Gly-|-Phe- bond to release an N-terminal, basic peptide of 5-8 residues from type IV prepilin, and then N-methylates the new N-terminal amino group, the methyl donor being S-adenosyl-L-methionine.</text>
        <dbReference type="EC" id="3.4.23.43"/>
    </reaction>
</comment>
<evidence type="ECO:0000256" key="4">
    <source>
        <dbReference type="ARBA" id="ARBA00022519"/>
    </source>
</evidence>
<evidence type="ECO:0000256" key="8">
    <source>
        <dbReference type="RuleBase" id="RU003793"/>
    </source>
</evidence>
<evidence type="ECO:0000256" key="7">
    <source>
        <dbReference type="ARBA" id="ARBA00023136"/>
    </source>
</evidence>
<keyword evidence="6 10" id="KW-1133">Transmembrane helix</keyword>
<evidence type="ECO:0000313" key="14">
    <source>
        <dbReference type="Proteomes" id="UP000383122"/>
    </source>
</evidence>
<name>A0A5E5AAQ5_9BURK</name>
<comment type="similarity">
    <text evidence="2 8">Belongs to the peptidase A24 family.</text>
</comment>
<keyword evidence="9" id="KW-0645">Protease</keyword>
<keyword evidence="9" id="KW-0511">Multifunctional enzyme</keyword>
<reference evidence="13 14" key="1">
    <citation type="submission" date="2019-08" db="EMBL/GenBank/DDBJ databases">
        <authorList>
            <person name="Peeters C."/>
        </authorList>
    </citation>
    <scope>NUCLEOTIDE SEQUENCE [LARGE SCALE GENOMIC DNA]</scope>
    <source>
        <strain evidence="13 14">LMG 31117</strain>
    </source>
</reference>
<dbReference type="GO" id="GO:0004190">
    <property type="term" value="F:aspartic-type endopeptidase activity"/>
    <property type="evidence" value="ECO:0007669"/>
    <property type="project" value="UniProtKB-EC"/>
</dbReference>
<dbReference type="InterPro" id="IPR050882">
    <property type="entry name" value="Prepilin_peptidase/N-MTase"/>
</dbReference>
<evidence type="ECO:0000259" key="12">
    <source>
        <dbReference type="Pfam" id="PF06750"/>
    </source>
</evidence>
<dbReference type="PANTHER" id="PTHR30487:SF0">
    <property type="entry name" value="PREPILIN LEADER PEPTIDASE_N-METHYLTRANSFERASE-RELATED"/>
    <property type="match status" value="1"/>
</dbReference>
<evidence type="ECO:0000256" key="5">
    <source>
        <dbReference type="ARBA" id="ARBA00022692"/>
    </source>
</evidence>
<keyword evidence="3" id="KW-1003">Cell membrane</keyword>
<dbReference type="Gene3D" id="1.20.120.1220">
    <property type="match status" value="1"/>
</dbReference>
<keyword evidence="9" id="KW-0808">Transferase</keyword>
<dbReference type="AlphaFoldDB" id="A0A5E5AAQ5"/>
<comment type="function">
    <text evidence="9">Plays an essential role in type IV pili and type II pseudopili formation by proteolytically removing the leader sequence from substrate proteins and subsequently monomethylating the alpha-amino group of the newly exposed N-terminal phenylalanine.</text>
</comment>
<dbReference type="PANTHER" id="PTHR30487">
    <property type="entry name" value="TYPE 4 PREPILIN-LIKE PROTEINS LEADER PEPTIDE-PROCESSING ENZYME"/>
    <property type="match status" value="1"/>
</dbReference>
<proteinExistence type="inferred from homology"/>
<feature type="transmembrane region" description="Helical" evidence="10">
    <location>
        <begin position="137"/>
        <end position="155"/>
    </location>
</feature>
<evidence type="ECO:0000256" key="9">
    <source>
        <dbReference type="RuleBase" id="RU003794"/>
    </source>
</evidence>
<dbReference type="Proteomes" id="UP000383122">
    <property type="component" value="Unassembled WGS sequence"/>
</dbReference>
<comment type="subcellular location">
    <subcellularLocation>
        <location evidence="1">Cell inner membrane</location>
        <topology evidence="1">Multi-pass membrane protein</topology>
    </subcellularLocation>
    <subcellularLocation>
        <location evidence="9">Cell membrane</location>
        <topology evidence="9">Multi-pass membrane protein</topology>
    </subcellularLocation>
</comment>
<dbReference type="GO" id="GO:0032259">
    <property type="term" value="P:methylation"/>
    <property type="evidence" value="ECO:0007669"/>
    <property type="project" value="UniProtKB-KW"/>
</dbReference>
<accession>A0A5E5AAQ5</accession>
<feature type="transmembrane region" description="Helical" evidence="10">
    <location>
        <begin position="269"/>
        <end position="292"/>
    </location>
</feature>
<dbReference type="GO" id="GO:0006465">
    <property type="term" value="P:signal peptide processing"/>
    <property type="evidence" value="ECO:0007669"/>
    <property type="project" value="TreeGrafter"/>
</dbReference>
<keyword evidence="9" id="KW-0378">Hydrolase</keyword>
<feature type="transmembrane region" description="Helical" evidence="10">
    <location>
        <begin position="224"/>
        <end position="257"/>
    </location>
</feature>
<feature type="domain" description="Prepilin type IV endopeptidase peptidase" evidence="11">
    <location>
        <begin position="148"/>
        <end position="250"/>
    </location>
</feature>
<dbReference type="EC" id="3.4.23.43" evidence="9"/>
<evidence type="ECO:0000256" key="10">
    <source>
        <dbReference type="SAM" id="Phobius"/>
    </source>
</evidence>
<feature type="transmembrane region" description="Helical" evidence="10">
    <location>
        <begin position="167"/>
        <end position="185"/>
    </location>
</feature>
<protein>
    <recommendedName>
        <fullName evidence="9">Prepilin leader peptidase/N-methyltransferase</fullName>
        <ecNumber evidence="9">2.1.1.-</ecNumber>
        <ecNumber evidence="9">3.4.23.43</ecNumber>
    </recommendedName>
</protein>
<dbReference type="EMBL" id="CABPSP010000010">
    <property type="protein sequence ID" value="VVE69952.1"/>
    <property type="molecule type" value="Genomic_DNA"/>
</dbReference>
<evidence type="ECO:0000259" key="11">
    <source>
        <dbReference type="Pfam" id="PF01478"/>
    </source>
</evidence>
<feature type="domain" description="Prepilin peptidase A24 N-terminal" evidence="12">
    <location>
        <begin position="26"/>
        <end position="131"/>
    </location>
</feature>
<evidence type="ECO:0000313" key="13">
    <source>
        <dbReference type="EMBL" id="VVE69952.1"/>
    </source>
</evidence>
<dbReference type="InterPro" id="IPR014032">
    <property type="entry name" value="Peptidase_A24A_bac"/>
</dbReference>
<sequence>MVSLFESLWCEFQTLPREAVAAAMAVLGLFTGSFLNVVVYRLPRMLETQWAGEVAAWSGRIPPVTPVFNLAWPPSRCPHCESRIAARHNFPVVSYLWLRGRCAACGARIALRYPLVEIAVGVLFAAMALTFVPSKQYAAMLVWCGFGATSLALALIDIDTRLLPDLLTLPLLWAGLLCSVMGVTLPVDEAVLGAALGYVVLWTIGSVYRALTHHDGLGGGDAKLVAACGAWLGWIGVPLTLAFGAMAATLAFAAYGLVRGRVLREPMPFGPWLVLGALASAVWGEPFLDLWLRTSG</sequence>
<organism evidence="13 14">
    <name type="scientific">Pandoraea anapnoica</name>
    <dbReference type="NCBI Taxonomy" id="2508301"/>
    <lineage>
        <taxon>Bacteria</taxon>
        <taxon>Pseudomonadati</taxon>
        <taxon>Pseudomonadota</taxon>
        <taxon>Betaproteobacteria</taxon>
        <taxon>Burkholderiales</taxon>
        <taxon>Burkholderiaceae</taxon>
        <taxon>Pandoraea</taxon>
    </lineage>
</organism>
<dbReference type="Pfam" id="PF06750">
    <property type="entry name" value="A24_N_bact"/>
    <property type="match status" value="1"/>
</dbReference>
<evidence type="ECO:0000256" key="6">
    <source>
        <dbReference type="ARBA" id="ARBA00022989"/>
    </source>
</evidence>
<dbReference type="RefSeq" id="WP_246189146.1">
    <property type="nucleotide sequence ID" value="NZ_CABPSP010000010.1"/>
</dbReference>
<dbReference type="PRINTS" id="PR00864">
    <property type="entry name" value="PREPILNPTASE"/>
</dbReference>
<keyword evidence="9" id="KW-0489">Methyltransferase</keyword>
<dbReference type="GO" id="GO:0005886">
    <property type="term" value="C:plasma membrane"/>
    <property type="evidence" value="ECO:0007669"/>
    <property type="project" value="UniProtKB-SubCell"/>
</dbReference>
<keyword evidence="14" id="KW-1185">Reference proteome</keyword>
<evidence type="ECO:0000256" key="2">
    <source>
        <dbReference type="ARBA" id="ARBA00005801"/>
    </source>
</evidence>
<evidence type="ECO:0000256" key="3">
    <source>
        <dbReference type="ARBA" id="ARBA00022475"/>
    </source>
</evidence>
<feature type="transmembrane region" description="Helical" evidence="10">
    <location>
        <begin position="109"/>
        <end position="131"/>
    </location>
</feature>
<feature type="transmembrane region" description="Helical" evidence="10">
    <location>
        <begin position="191"/>
        <end position="212"/>
    </location>
</feature>
<dbReference type="InterPro" id="IPR010627">
    <property type="entry name" value="Prepilin_pept_A24_N"/>
</dbReference>